<comment type="caution">
    <text evidence="10">Lacks conserved residue(s) required for the propagation of feature annotation.</text>
</comment>
<dbReference type="PANTHER" id="PTHR43181">
    <property type="entry name" value="2-C-METHYL-D-ERYTHRITOL 2,4-CYCLODIPHOSPHATE SYNTHASE, CHLOROPLASTIC"/>
    <property type="match status" value="1"/>
</dbReference>
<comment type="catalytic activity">
    <reaction evidence="10">
        <text>2-C-methyl-D-erythritol 4-phosphate + CTP + H(+) = 4-CDP-2-C-methyl-D-erythritol + diphosphate</text>
        <dbReference type="Rhea" id="RHEA:13429"/>
        <dbReference type="ChEBI" id="CHEBI:15378"/>
        <dbReference type="ChEBI" id="CHEBI:33019"/>
        <dbReference type="ChEBI" id="CHEBI:37563"/>
        <dbReference type="ChEBI" id="CHEBI:57823"/>
        <dbReference type="ChEBI" id="CHEBI:58262"/>
        <dbReference type="EC" id="2.7.7.60"/>
    </reaction>
</comment>
<evidence type="ECO:0000256" key="7">
    <source>
        <dbReference type="ARBA" id="ARBA00023229"/>
    </source>
</evidence>
<evidence type="ECO:0000313" key="13">
    <source>
        <dbReference type="EMBL" id="XAU14550.1"/>
    </source>
</evidence>
<keyword evidence="14" id="KW-1185">Reference proteome</keyword>
<feature type="binding site" evidence="10">
    <location>
        <begin position="272"/>
        <end position="276"/>
    </location>
    <ligand>
        <name>4-CDP-2-C-methyl-D-erythritol 2-phosphate</name>
        <dbReference type="ChEBI" id="CHEBI:57919"/>
    </ligand>
</feature>
<comment type="similarity">
    <text evidence="11">Belongs to the IspF family.</text>
</comment>
<feature type="binding site" evidence="10">
    <location>
        <begin position="219"/>
        <end position="221"/>
    </location>
    <ligand>
        <name>4-CDP-2-C-methyl-D-erythritol 2-phosphate</name>
        <dbReference type="ChEBI" id="CHEBI:57919"/>
    </ligand>
</feature>
<dbReference type="SUPFAM" id="SSF69765">
    <property type="entry name" value="IpsF-like"/>
    <property type="match status" value="1"/>
</dbReference>
<evidence type="ECO:0000259" key="12">
    <source>
        <dbReference type="Pfam" id="PF02542"/>
    </source>
</evidence>
<comment type="pathway">
    <text evidence="10">Isoprenoid biosynthesis; isopentenyl diphosphate biosynthesis via DXP pathway; isopentenyl diphosphate from 1-deoxy-D-xylulose 5-phosphate: step 2/6.</text>
</comment>
<feature type="binding site" evidence="10">
    <location>
        <position position="353"/>
    </location>
    <ligand>
        <name>4-CDP-2-C-methyl-D-erythritol 2-phosphate</name>
        <dbReference type="ChEBI" id="CHEBI:57919"/>
    </ligand>
</feature>
<feature type="binding site" evidence="10">
    <location>
        <begin position="245"/>
        <end position="246"/>
    </location>
    <ligand>
        <name>4-CDP-2-C-methyl-D-erythritol 2-phosphate</name>
        <dbReference type="ChEBI" id="CHEBI:57919"/>
    </ligand>
</feature>
<dbReference type="HAMAP" id="MF_00107">
    <property type="entry name" value="IspF"/>
    <property type="match status" value="1"/>
</dbReference>
<dbReference type="EC" id="4.6.1.12" evidence="10"/>
<dbReference type="HAMAP" id="MF_01520">
    <property type="entry name" value="IspDF"/>
    <property type="match status" value="1"/>
</dbReference>
<feature type="binding site" evidence="10">
    <location>
        <position position="350"/>
    </location>
    <ligand>
        <name>4-CDP-2-C-methyl-D-erythritol 2-phosphate</name>
        <dbReference type="ChEBI" id="CHEBI:57919"/>
    </ligand>
</feature>
<comment type="pathway">
    <text evidence="3 10">Isoprenoid biosynthesis; isopentenyl diphosphate biosynthesis via DXP pathway; isopentenyl diphosphate from 1-deoxy-D-xylulose 5-phosphate: step 4/6.</text>
</comment>
<dbReference type="EC" id="2.7.7.60" evidence="10"/>
<comment type="similarity">
    <text evidence="10">In the C-terminal section; belongs to the IspF family.</text>
</comment>
<feature type="site" description="Positions MEP for the nucleophilic attack" evidence="10">
    <location>
        <position position="140"/>
    </location>
</feature>
<keyword evidence="6 10" id="KW-0479">Metal-binding</keyword>
<gene>
    <name evidence="10" type="primary">ispDF</name>
    <name evidence="13" type="ORF">WCY31_09875</name>
</gene>
<feature type="binding site" evidence="10">
    <location>
        <begin position="343"/>
        <end position="346"/>
    </location>
    <ligand>
        <name>4-CDP-2-C-methyl-D-erythritol 2-phosphate</name>
        <dbReference type="ChEBI" id="CHEBI:57919"/>
    </ligand>
</feature>
<dbReference type="PANTHER" id="PTHR43181:SF1">
    <property type="entry name" value="2-C-METHYL-D-ERYTHRITOL 2,4-CYCLODIPHOSPHATE SYNTHASE, CHLOROPLASTIC"/>
    <property type="match status" value="1"/>
</dbReference>
<evidence type="ECO:0000256" key="6">
    <source>
        <dbReference type="ARBA" id="ARBA00022723"/>
    </source>
</evidence>
<evidence type="ECO:0000256" key="10">
    <source>
        <dbReference type="HAMAP-Rule" id="MF_01520"/>
    </source>
</evidence>
<name>A0ABZ3H7N2_9BACT</name>
<dbReference type="InterPro" id="IPR020555">
    <property type="entry name" value="MECDP_synthase_CS"/>
</dbReference>
<feature type="binding site" evidence="10">
    <location>
        <begin position="267"/>
        <end position="269"/>
    </location>
    <ligand>
        <name>4-CDP-2-C-methyl-D-erythritol 2-phosphate</name>
        <dbReference type="ChEBI" id="CHEBI:57919"/>
    </ligand>
</feature>
<dbReference type="Pfam" id="PF02542">
    <property type="entry name" value="YgbB"/>
    <property type="match status" value="1"/>
</dbReference>
<evidence type="ECO:0000256" key="9">
    <source>
        <dbReference type="ARBA" id="ARBA00023268"/>
    </source>
</evidence>
<dbReference type="CDD" id="cd00554">
    <property type="entry name" value="MECDP_synthase"/>
    <property type="match status" value="1"/>
</dbReference>
<comment type="function">
    <text evidence="10">Bifunctional enzyme that catalyzes the formation of 4-diphosphocytidyl-2-C-methyl-D-erythritol from CTP and 2-C-methyl-D-erythritol 4-phosphate (MEP) (IspD), and catalyzes the conversion of 4-diphosphocytidyl-2-C-methyl-D-erythritol 2-phosphate (CDP-ME2P) to 2-C-methyl-D-erythritol 2,4-cyclodiphosphate (ME-CPP) with a corresponding release of cytidine 5-monophosphate (CMP) (IspF).</text>
</comment>
<accession>A0ABZ3H7N2</accession>
<keyword evidence="9 10" id="KW-0511">Multifunctional enzyme</keyword>
<keyword evidence="4 10" id="KW-0808">Transferase</keyword>
<protein>
    <recommendedName>
        <fullName evidence="10">Bifunctional enzyme IspD/IspF</fullName>
    </recommendedName>
    <domain>
        <recommendedName>
            <fullName evidence="10">2-C-methyl-D-erythritol 4-phosphate cytidylyltransferase</fullName>
            <ecNumber evidence="10">2.7.7.60</ecNumber>
        </recommendedName>
        <alternativeName>
            <fullName evidence="10">4-diphosphocytidyl-2C-methyl-D-erythritol synthase</fullName>
        </alternativeName>
        <alternativeName>
            <fullName evidence="10">MEP cytidylyltransferase</fullName>
            <shortName evidence="10">MCT</shortName>
        </alternativeName>
    </domain>
    <domain>
        <recommendedName>
            <fullName evidence="10">2-C-methyl-D-erythritol 2,4-cyclodiphosphate synthase</fullName>
            <shortName evidence="10">MECDP-synthase</shortName>
            <shortName evidence="10">MECPP-synthase</shortName>
            <shortName evidence="10">MECPS</shortName>
            <ecNumber evidence="10">4.6.1.12</ecNumber>
        </recommendedName>
    </domain>
</protein>
<evidence type="ECO:0000256" key="11">
    <source>
        <dbReference type="RuleBase" id="RU004395"/>
    </source>
</evidence>
<comment type="cofactor">
    <cofactor evidence="2 10">
        <name>a divalent metal cation</name>
        <dbReference type="ChEBI" id="CHEBI:60240"/>
    </cofactor>
</comment>
<evidence type="ECO:0000256" key="1">
    <source>
        <dbReference type="ARBA" id="ARBA00000200"/>
    </source>
</evidence>
<evidence type="ECO:0000256" key="5">
    <source>
        <dbReference type="ARBA" id="ARBA00022695"/>
    </source>
</evidence>
<dbReference type="NCBIfam" id="TIGR00151">
    <property type="entry name" value="ispF"/>
    <property type="match status" value="1"/>
</dbReference>
<keyword evidence="8 10" id="KW-0456">Lyase</keyword>
<feature type="site" description="Transition state stabilizer" evidence="10">
    <location>
        <position position="344"/>
    </location>
</feature>
<evidence type="ECO:0000313" key="14">
    <source>
        <dbReference type="Proteomes" id="UP001447842"/>
    </source>
</evidence>
<feature type="binding site" evidence="10">
    <location>
        <position position="221"/>
    </location>
    <ligand>
        <name>a divalent metal cation</name>
        <dbReference type="ChEBI" id="CHEBI:60240"/>
    </ligand>
</feature>
<feature type="binding site" evidence="10">
    <location>
        <position position="219"/>
    </location>
    <ligand>
        <name>a divalent metal cation</name>
        <dbReference type="ChEBI" id="CHEBI:60240"/>
    </ligand>
</feature>
<feature type="binding site" evidence="10">
    <location>
        <position position="253"/>
    </location>
    <ligand>
        <name>a divalent metal cation</name>
        <dbReference type="ChEBI" id="CHEBI:60240"/>
    </ligand>
</feature>
<feature type="domain" description="2-C-methyl-D-erythritol 2,4-cyclodiphosphate synthase" evidence="12">
    <location>
        <begin position="214"/>
        <end position="365"/>
    </location>
</feature>
<dbReference type="InterPro" id="IPR036571">
    <property type="entry name" value="MECDP_synthase_sf"/>
</dbReference>
<dbReference type="Proteomes" id="UP001447842">
    <property type="component" value="Chromosome"/>
</dbReference>
<evidence type="ECO:0000256" key="3">
    <source>
        <dbReference type="ARBA" id="ARBA00004709"/>
    </source>
</evidence>
<dbReference type="InterPro" id="IPR026596">
    <property type="entry name" value="IspD/F"/>
</dbReference>
<dbReference type="InterPro" id="IPR034683">
    <property type="entry name" value="IspD/TarI"/>
</dbReference>
<feature type="site" description="Transition state stabilizer" evidence="10">
    <location>
        <position position="245"/>
    </location>
</feature>
<dbReference type="GO" id="GO:0050518">
    <property type="term" value="F:2-C-methyl-D-erythritol 4-phosphate cytidylyltransferase activity"/>
    <property type="evidence" value="ECO:0007669"/>
    <property type="project" value="UniProtKB-EC"/>
</dbReference>
<dbReference type="Gene3D" id="3.90.550.10">
    <property type="entry name" value="Spore Coat Polysaccharide Biosynthesis Protein SpsA, Chain A"/>
    <property type="match status" value="1"/>
</dbReference>
<dbReference type="Gene3D" id="3.30.1330.50">
    <property type="entry name" value="2-C-methyl-D-erythritol 2,4-cyclodiphosphate synthase"/>
    <property type="match status" value="1"/>
</dbReference>
<comment type="similarity">
    <text evidence="10">In the N-terminal section; belongs to the IspD/TarI cytidylyltransferase family. IspD subfamily.</text>
</comment>
<evidence type="ECO:0000256" key="8">
    <source>
        <dbReference type="ARBA" id="ARBA00023239"/>
    </source>
</evidence>
<dbReference type="EMBL" id="CP147920">
    <property type="protein sequence ID" value="XAU14550.1"/>
    <property type="molecule type" value="Genomic_DNA"/>
</dbReference>
<reference evidence="13 14" key="1">
    <citation type="submission" date="2024-03" db="EMBL/GenBank/DDBJ databases">
        <title>Sulfurimonas sp. HSL3-1.</title>
        <authorList>
            <person name="Wang S."/>
        </authorList>
    </citation>
    <scope>NUCLEOTIDE SEQUENCE [LARGE SCALE GENOMIC DNA]</scope>
    <source>
        <strain evidence="13 14">HSL3-1</strain>
    </source>
</reference>
<dbReference type="InterPro" id="IPR003526">
    <property type="entry name" value="MECDP_synthase"/>
</dbReference>
<keyword evidence="5 10" id="KW-0548">Nucleotidyltransferase</keyword>
<evidence type="ECO:0000256" key="4">
    <source>
        <dbReference type="ARBA" id="ARBA00022679"/>
    </source>
</evidence>
<feature type="site" description="Transition state stabilizer" evidence="10">
    <location>
        <position position="16"/>
    </location>
</feature>
<feature type="site" description="Transition state stabilizer" evidence="10">
    <location>
        <position position="23"/>
    </location>
</feature>
<dbReference type="RefSeq" id="WP_345972250.1">
    <property type="nucleotide sequence ID" value="NZ_CP147920.1"/>
</dbReference>
<dbReference type="PROSITE" id="PS01350">
    <property type="entry name" value="ISPF"/>
    <property type="match status" value="1"/>
</dbReference>
<sequence length="373" mass="40097">MSDLTLILLAAGDSRRFQCGVKKQWLRIGDEPLWQFVTNRFIRSKQFAEVIVTAHPEEAAYMRLHGNYHVVNGGSDRQSSLGNALAAVKTPYVMVTDVARGCIDAALISRLIAERDKADCIVPALGVHDTVTFHGETIDRGALLRIQTPQLSKTDVLKTALATDETYTDESSAIVADGGSRHFVEGDEAARKLTTLADLRAMACFEGPAATVLTGNGLDVHAFDTEGSMVLGGIAIDHPVGFKAHSDGDVAIHALIDALLGAAGMGDIGMLFPDTDDTYAGIDSAELLETVVMRLKRYGFDIVNADITIAAQTPRLSPYKEAMRQRLGTLLGLPPVRVGVKATTTEKLGFVGRKEGVAVIATATINYMDWTQL</sequence>
<dbReference type="Pfam" id="PF01128">
    <property type="entry name" value="IspD"/>
    <property type="match status" value="1"/>
</dbReference>
<evidence type="ECO:0000256" key="2">
    <source>
        <dbReference type="ARBA" id="ARBA00001968"/>
    </source>
</evidence>
<dbReference type="CDD" id="cd02516">
    <property type="entry name" value="CDP-ME_synthetase"/>
    <property type="match status" value="1"/>
</dbReference>
<feature type="region of interest" description="2-C-methyl-D-erythritol 2,4-cyclodiphosphate synthase" evidence="10">
    <location>
        <begin position="213"/>
        <end position="373"/>
    </location>
</feature>
<organism evidence="13 14">
    <name type="scientific">Sulfurimonas diazotrophicus</name>
    <dbReference type="NCBI Taxonomy" id="3131939"/>
    <lineage>
        <taxon>Bacteria</taxon>
        <taxon>Pseudomonadati</taxon>
        <taxon>Campylobacterota</taxon>
        <taxon>Epsilonproteobacteria</taxon>
        <taxon>Campylobacterales</taxon>
        <taxon>Sulfurimonadaceae</taxon>
        <taxon>Sulfurimonas</taxon>
    </lineage>
</organism>
<keyword evidence="7 10" id="KW-0414">Isoprene biosynthesis</keyword>
<feature type="region of interest" description="2-C-methyl-D-erythritol 4-phosphate cytidylyltransferase" evidence="10">
    <location>
        <begin position="1"/>
        <end position="212"/>
    </location>
</feature>
<dbReference type="NCBIfam" id="NF006899">
    <property type="entry name" value="PRK09382.1"/>
    <property type="match status" value="1"/>
</dbReference>
<dbReference type="SUPFAM" id="SSF53448">
    <property type="entry name" value="Nucleotide-diphospho-sugar transferases"/>
    <property type="match status" value="1"/>
</dbReference>
<proteinExistence type="inferred from homology"/>
<dbReference type="InterPro" id="IPR029044">
    <property type="entry name" value="Nucleotide-diphossugar_trans"/>
</dbReference>
<feature type="site" description="Positions MEP for the nucleophilic attack" evidence="10">
    <location>
        <position position="192"/>
    </location>
</feature>
<dbReference type="GO" id="GO:0008685">
    <property type="term" value="F:2-C-methyl-D-erythritol 2,4-cyclodiphosphate synthase activity"/>
    <property type="evidence" value="ECO:0007669"/>
    <property type="project" value="UniProtKB-EC"/>
</dbReference>
<comment type="catalytic activity">
    <reaction evidence="1 10 11">
        <text>4-CDP-2-C-methyl-D-erythritol 2-phosphate = 2-C-methyl-D-erythritol 2,4-cyclic diphosphate + CMP</text>
        <dbReference type="Rhea" id="RHEA:23864"/>
        <dbReference type="ChEBI" id="CHEBI:57919"/>
        <dbReference type="ChEBI" id="CHEBI:58483"/>
        <dbReference type="ChEBI" id="CHEBI:60377"/>
        <dbReference type="EC" id="4.6.1.12"/>
    </reaction>
</comment>